<reference evidence="7 8" key="1">
    <citation type="submission" date="2020-08" db="EMBL/GenBank/DDBJ databases">
        <title>Genomic Encyclopedia of Type Strains, Phase III (KMG-III): the genomes of soil and plant-associated and newly described type strains.</title>
        <authorList>
            <person name="Whitman W."/>
        </authorList>
    </citation>
    <scope>NUCLEOTIDE SEQUENCE [LARGE SCALE GENOMIC DNA]</scope>
    <source>
        <strain evidence="7 8">CECT 8088</strain>
    </source>
</reference>
<keyword evidence="3 5" id="KW-1133">Transmembrane helix</keyword>
<organism evidence="7 8">
    <name type="scientific">Endobacter medicaginis</name>
    <dbReference type="NCBI Taxonomy" id="1181271"/>
    <lineage>
        <taxon>Bacteria</taxon>
        <taxon>Pseudomonadati</taxon>
        <taxon>Pseudomonadota</taxon>
        <taxon>Alphaproteobacteria</taxon>
        <taxon>Acetobacterales</taxon>
        <taxon>Acetobacteraceae</taxon>
        <taxon>Endobacter</taxon>
    </lineage>
</organism>
<dbReference type="Pfam" id="PF04932">
    <property type="entry name" value="Wzy_C"/>
    <property type="match status" value="1"/>
</dbReference>
<feature type="transmembrane region" description="Helical" evidence="5">
    <location>
        <begin position="436"/>
        <end position="454"/>
    </location>
</feature>
<proteinExistence type="predicted"/>
<feature type="transmembrane region" description="Helical" evidence="5">
    <location>
        <begin position="214"/>
        <end position="236"/>
    </location>
</feature>
<sequence length="468" mass="50451">MNTMPMVGAARSFLPRVATQAPGRLARRIARGLDAISLLALLAVPLFLTHFRGIAEALIDVVAVGLLLRSALRRDFAWAASTTFALTLLWWAWLVVCSIPVAGLGQGGGHSFVQALMTIRFPVFAFALPGLLRTRRRRAWLAGIVAGCCLYMLAQCALQMVTGHNLFGTARYPDGSLTGPYRQPRVGPVLSRLIFPVMLPASVWLLVTAGRRRGVARVGLSVLAAASVVLPVLMMVMVGQRMPLLLTVLGLLVAGLMIARLRLVVLLGCLLAPVGVAASAVIAPPAFHHLVTVFCAQIAHFPSSAYGRIAWRAVVIAHENLFTGRGFDGFRTGCPMPVYFQGLFGADGGGARICVQHPHNHYLQAATDAGLPGLVLFCAMILAWLMACGRGLVGRPARAFRRLHPIWQAWRVGLFVALFIHEWPIASTSAFTNMPLGGWFFLLLGLGLTGRQAYMQAIGQTNRPEAAF</sequence>
<feature type="domain" description="O-antigen ligase-related" evidence="6">
    <location>
        <begin position="227"/>
        <end position="378"/>
    </location>
</feature>
<feature type="transmembrane region" description="Helical" evidence="5">
    <location>
        <begin position="242"/>
        <end position="259"/>
    </location>
</feature>
<feature type="transmembrane region" description="Helical" evidence="5">
    <location>
        <begin position="111"/>
        <end position="132"/>
    </location>
</feature>
<keyword evidence="4 5" id="KW-0472">Membrane</keyword>
<evidence type="ECO:0000256" key="4">
    <source>
        <dbReference type="ARBA" id="ARBA00023136"/>
    </source>
</evidence>
<feature type="transmembrane region" description="Helical" evidence="5">
    <location>
        <begin position="189"/>
        <end position="207"/>
    </location>
</feature>
<feature type="transmembrane region" description="Helical" evidence="5">
    <location>
        <begin position="371"/>
        <end position="393"/>
    </location>
</feature>
<evidence type="ECO:0000259" key="6">
    <source>
        <dbReference type="Pfam" id="PF04932"/>
    </source>
</evidence>
<dbReference type="AlphaFoldDB" id="A0A839UXJ2"/>
<dbReference type="EMBL" id="JACHXV010000003">
    <property type="protein sequence ID" value="MBB3173093.1"/>
    <property type="molecule type" value="Genomic_DNA"/>
</dbReference>
<comment type="subcellular location">
    <subcellularLocation>
        <location evidence="1">Membrane</location>
        <topology evidence="1">Multi-pass membrane protein</topology>
    </subcellularLocation>
</comment>
<accession>A0A839UXJ2</accession>
<feature type="transmembrane region" description="Helical" evidence="5">
    <location>
        <begin position="84"/>
        <end position="105"/>
    </location>
</feature>
<dbReference type="GO" id="GO:0016020">
    <property type="term" value="C:membrane"/>
    <property type="evidence" value="ECO:0007669"/>
    <property type="project" value="UniProtKB-SubCell"/>
</dbReference>
<evidence type="ECO:0000256" key="1">
    <source>
        <dbReference type="ARBA" id="ARBA00004141"/>
    </source>
</evidence>
<gene>
    <name evidence="7" type="ORF">FHR90_000911</name>
</gene>
<dbReference type="PANTHER" id="PTHR37422:SF13">
    <property type="entry name" value="LIPOPOLYSACCHARIDE BIOSYNTHESIS PROTEIN PA4999-RELATED"/>
    <property type="match status" value="1"/>
</dbReference>
<evidence type="ECO:0000256" key="2">
    <source>
        <dbReference type="ARBA" id="ARBA00022692"/>
    </source>
</evidence>
<comment type="caution">
    <text evidence="7">The sequence shown here is derived from an EMBL/GenBank/DDBJ whole genome shotgun (WGS) entry which is preliminary data.</text>
</comment>
<evidence type="ECO:0000313" key="8">
    <source>
        <dbReference type="Proteomes" id="UP000557688"/>
    </source>
</evidence>
<dbReference type="InterPro" id="IPR051533">
    <property type="entry name" value="WaaL-like"/>
</dbReference>
<dbReference type="PANTHER" id="PTHR37422">
    <property type="entry name" value="TEICHURONIC ACID BIOSYNTHESIS PROTEIN TUAE"/>
    <property type="match status" value="1"/>
</dbReference>
<protein>
    <submittedName>
        <fullName evidence="7">O-antigen ligase</fullName>
    </submittedName>
</protein>
<dbReference type="Proteomes" id="UP000557688">
    <property type="component" value="Unassembled WGS sequence"/>
</dbReference>
<keyword evidence="2 5" id="KW-0812">Transmembrane</keyword>
<dbReference type="GO" id="GO:0016874">
    <property type="term" value="F:ligase activity"/>
    <property type="evidence" value="ECO:0007669"/>
    <property type="project" value="UniProtKB-KW"/>
</dbReference>
<feature type="transmembrane region" description="Helical" evidence="5">
    <location>
        <begin position="405"/>
        <end position="424"/>
    </location>
</feature>
<evidence type="ECO:0000313" key="7">
    <source>
        <dbReference type="EMBL" id="MBB3173093.1"/>
    </source>
</evidence>
<evidence type="ECO:0000256" key="5">
    <source>
        <dbReference type="SAM" id="Phobius"/>
    </source>
</evidence>
<name>A0A839UXJ2_9PROT</name>
<evidence type="ECO:0000256" key="3">
    <source>
        <dbReference type="ARBA" id="ARBA00022989"/>
    </source>
</evidence>
<feature type="transmembrane region" description="Helical" evidence="5">
    <location>
        <begin position="264"/>
        <end position="283"/>
    </location>
</feature>
<dbReference type="InterPro" id="IPR007016">
    <property type="entry name" value="O-antigen_ligase-rel_domated"/>
</dbReference>
<feature type="transmembrane region" description="Helical" evidence="5">
    <location>
        <begin position="139"/>
        <end position="161"/>
    </location>
</feature>
<keyword evidence="7" id="KW-0436">Ligase</keyword>
<keyword evidence="8" id="KW-1185">Reference proteome</keyword>